<proteinExistence type="predicted"/>
<reference evidence="2 3" key="1">
    <citation type="journal article" date="2020" name="Microorganisms">
        <title>Osmotic Adaptation and Compatible Solute Biosynthesis of Phototrophic Bacteria as Revealed from Genome Analyses.</title>
        <authorList>
            <person name="Imhoff J.F."/>
            <person name="Rahn T."/>
            <person name="Kunzel S."/>
            <person name="Keller A."/>
            <person name="Neulinger S.C."/>
        </authorList>
    </citation>
    <scope>NUCLEOTIDE SEQUENCE [LARGE SCALE GENOMIC DNA]</scope>
    <source>
        <strain evidence="2 3">DSM 15382</strain>
    </source>
</reference>
<accession>A0ABS1D3Z8</accession>
<evidence type="ECO:0000313" key="2">
    <source>
        <dbReference type="EMBL" id="MBK1661276.1"/>
    </source>
</evidence>
<dbReference type="RefSeq" id="WP_133222621.1">
    <property type="nucleotide sequence ID" value="NZ_NRSG01000277.1"/>
</dbReference>
<dbReference type="Proteomes" id="UP000697995">
    <property type="component" value="Unassembled WGS sequence"/>
</dbReference>
<name>A0ABS1D3Z8_9PROT</name>
<protein>
    <submittedName>
        <fullName evidence="2">Uncharacterized protein</fullName>
    </submittedName>
</protein>
<keyword evidence="1" id="KW-1133">Transmembrane helix</keyword>
<gene>
    <name evidence="2" type="ORF">CKO45_23995</name>
</gene>
<comment type="caution">
    <text evidence="2">The sequence shown here is derived from an EMBL/GenBank/DDBJ whole genome shotgun (WGS) entry which is preliminary data.</text>
</comment>
<evidence type="ECO:0000256" key="1">
    <source>
        <dbReference type="SAM" id="Phobius"/>
    </source>
</evidence>
<organism evidence="2 3">
    <name type="scientific">Paracraurococcus ruber</name>
    <dbReference type="NCBI Taxonomy" id="77675"/>
    <lineage>
        <taxon>Bacteria</taxon>
        <taxon>Pseudomonadati</taxon>
        <taxon>Pseudomonadota</taxon>
        <taxon>Alphaproteobacteria</taxon>
        <taxon>Acetobacterales</taxon>
        <taxon>Roseomonadaceae</taxon>
        <taxon>Paracraurococcus</taxon>
    </lineage>
</organism>
<evidence type="ECO:0000313" key="3">
    <source>
        <dbReference type="Proteomes" id="UP000697995"/>
    </source>
</evidence>
<keyword evidence="1" id="KW-0812">Transmembrane</keyword>
<keyword evidence="1" id="KW-0472">Membrane</keyword>
<sequence length="102" mass="10689">MPDAPAPFLLFLLLCLLASGLAALGAARRLGWRRALAFGGIVLAGEAVAFAGLAALGLPFAVCALPALLFGLPFTLRQRRPEDESARLAAARWQPLASPPRI</sequence>
<dbReference type="EMBL" id="NRSG01000277">
    <property type="protein sequence ID" value="MBK1661276.1"/>
    <property type="molecule type" value="Genomic_DNA"/>
</dbReference>
<feature type="transmembrane region" description="Helical" evidence="1">
    <location>
        <begin position="47"/>
        <end position="70"/>
    </location>
</feature>
<keyword evidence="3" id="KW-1185">Reference proteome</keyword>